<feature type="transmembrane region" description="Helical" evidence="6">
    <location>
        <begin position="15"/>
        <end position="36"/>
    </location>
</feature>
<evidence type="ECO:0000256" key="3">
    <source>
        <dbReference type="ARBA" id="ARBA00022692"/>
    </source>
</evidence>
<dbReference type="PANTHER" id="PTHR42948">
    <property type="entry name" value="TRANSPORTER"/>
    <property type="match status" value="1"/>
</dbReference>
<feature type="transmembrane region" description="Helical" evidence="6">
    <location>
        <begin position="99"/>
        <end position="123"/>
    </location>
</feature>
<reference evidence="7" key="1">
    <citation type="submission" date="2015-08" db="EMBL/GenBank/DDBJ databases">
        <title>Candidatus Bacteriodes Periocalifornicus.</title>
        <authorList>
            <person name="McLean J.S."/>
            <person name="Kelley S."/>
        </authorList>
    </citation>
    <scope>NUCLEOTIDE SEQUENCE [LARGE SCALE GENOMIC DNA]</scope>
    <source>
        <strain evidence="7">12B</strain>
    </source>
</reference>
<gene>
    <name evidence="7" type="ORF">AL399_02720</name>
</gene>
<keyword evidence="3 6" id="KW-0812">Transmembrane</keyword>
<name>A0A0Q4B8A8_9BACT</name>
<evidence type="ECO:0000256" key="2">
    <source>
        <dbReference type="ARBA" id="ARBA00022448"/>
    </source>
</evidence>
<organism evidence="7 8">
    <name type="scientific">Candidatus [Bacteroides] periocalifornicus</name>
    <dbReference type="NCBI Taxonomy" id="1702214"/>
    <lineage>
        <taxon>Bacteria</taxon>
        <taxon>Pseudomonadati</taxon>
        <taxon>Bacteroidota</taxon>
    </lineage>
</organism>
<feature type="transmembrane region" description="Helical" evidence="6">
    <location>
        <begin position="218"/>
        <end position="240"/>
    </location>
</feature>
<keyword evidence="8" id="KW-1185">Reference proteome</keyword>
<dbReference type="CDD" id="cd10336">
    <property type="entry name" value="SLC6sbd_Tyt1-Like"/>
    <property type="match status" value="1"/>
</dbReference>
<feature type="transmembrane region" description="Helical" evidence="6">
    <location>
        <begin position="356"/>
        <end position="375"/>
    </location>
</feature>
<feature type="transmembrane region" description="Helical" evidence="6">
    <location>
        <begin position="48"/>
        <end position="72"/>
    </location>
</feature>
<comment type="subcellular location">
    <subcellularLocation>
        <location evidence="1">Membrane</location>
        <topology evidence="1">Multi-pass membrane protein</topology>
    </subcellularLocation>
</comment>
<proteinExistence type="predicted"/>
<evidence type="ECO:0000256" key="5">
    <source>
        <dbReference type="ARBA" id="ARBA00023136"/>
    </source>
</evidence>
<feature type="transmembrane region" description="Helical" evidence="6">
    <location>
        <begin position="426"/>
        <end position="449"/>
    </location>
</feature>
<evidence type="ECO:0000313" key="8">
    <source>
        <dbReference type="Proteomes" id="UP000054172"/>
    </source>
</evidence>
<protein>
    <submittedName>
        <fullName evidence="7">Na+-dependent transporter</fullName>
    </submittedName>
</protein>
<dbReference type="AlphaFoldDB" id="A0A0Q4B8A8"/>
<keyword evidence="4 6" id="KW-1133">Transmembrane helix</keyword>
<evidence type="ECO:0000256" key="6">
    <source>
        <dbReference type="SAM" id="Phobius"/>
    </source>
</evidence>
<feature type="transmembrane region" description="Helical" evidence="6">
    <location>
        <begin position="179"/>
        <end position="198"/>
    </location>
</feature>
<dbReference type="InterPro" id="IPR000175">
    <property type="entry name" value="Na/ntran_symport"/>
</dbReference>
<dbReference type="EMBL" id="LIIK01000008">
    <property type="protein sequence ID" value="KQM09296.1"/>
    <property type="molecule type" value="Genomic_DNA"/>
</dbReference>
<sequence length="450" mass="48622">MEHVKHQHSLNRVSFGSKLGMVAAAAGSAVGLGNIWRFPSSTADGGGAVFILVYLVCILLIGIPMMMAEFVVGRAGKANASMSFRVLAPGTQWKWVGRLGILTAFLILGFYQVVCGWTLWYFIQSVSGQLASVTDYAGDFSNLAARFPIQVALMATFAILTGVFVNSGVKKGIEKSAKLLMPVLFLLLIVLAIRSITLEGAGEGLSFLFHPDFSKLNGSTFLSALGQSFFSLSLGMGIMITYGSYFKQDAHLFKTAAQVSLLDTLVAILAGLVIFPAAFALAPDKAAVTQELVKGGPGLLFITVPGLFKSLPLSSLWSSIFFFLIMIAAITSTISLTETCVVFVHERFKLSRSVGTIIVTAGVIILGVFCSYSMNFFDRLDFLTAKIMLPLGGLLVSIFVGWFMQRKLVEAELTSEGRQHWSIGMLKTYTFLVRFIAPIAIIAIFIYGLA</sequence>
<dbReference type="InterPro" id="IPR037272">
    <property type="entry name" value="SNS_sf"/>
</dbReference>
<dbReference type="PANTHER" id="PTHR42948:SF1">
    <property type="entry name" value="TRANSPORTER"/>
    <property type="match status" value="1"/>
</dbReference>
<evidence type="ECO:0000256" key="4">
    <source>
        <dbReference type="ARBA" id="ARBA00022989"/>
    </source>
</evidence>
<feature type="transmembrane region" description="Helical" evidence="6">
    <location>
        <begin position="387"/>
        <end position="405"/>
    </location>
</feature>
<dbReference type="PATRIC" id="fig|1702214.3.peg.735"/>
<comment type="caution">
    <text evidence="7">The sequence shown here is derived from an EMBL/GenBank/DDBJ whole genome shotgun (WGS) entry which is preliminary data.</text>
</comment>
<dbReference type="InterPro" id="IPR047218">
    <property type="entry name" value="YocR/YhdH-like"/>
</dbReference>
<dbReference type="SUPFAM" id="SSF161070">
    <property type="entry name" value="SNF-like"/>
    <property type="match status" value="1"/>
</dbReference>
<dbReference type="Pfam" id="PF00209">
    <property type="entry name" value="SNF"/>
    <property type="match status" value="2"/>
</dbReference>
<feature type="transmembrane region" description="Helical" evidence="6">
    <location>
        <begin position="261"/>
        <end position="282"/>
    </location>
</feature>
<keyword evidence="5 6" id="KW-0472">Membrane</keyword>
<accession>A0A0Q4B8A8</accession>
<dbReference type="GO" id="GO:0016020">
    <property type="term" value="C:membrane"/>
    <property type="evidence" value="ECO:0007669"/>
    <property type="project" value="UniProtKB-SubCell"/>
</dbReference>
<dbReference type="NCBIfam" id="NF037979">
    <property type="entry name" value="Na_transp"/>
    <property type="match status" value="1"/>
</dbReference>
<evidence type="ECO:0000313" key="7">
    <source>
        <dbReference type="EMBL" id="KQM09296.1"/>
    </source>
</evidence>
<feature type="transmembrane region" description="Helical" evidence="6">
    <location>
        <begin position="320"/>
        <end position="344"/>
    </location>
</feature>
<dbReference type="PROSITE" id="PS50267">
    <property type="entry name" value="NA_NEUROTRAN_SYMP_3"/>
    <property type="match status" value="1"/>
</dbReference>
<feature type="transmembrane region" description="Helical" evidence="6">
    <location>
        <begin position="143"/>
        <end position="167"/>
    </location>
</feature>
<dbReference type="PRINTS" id="PR00176">
    <property type="entry name" value="NANEUSMPORT"/>
</dbReference>
<keyword evidence="2" id="KW-0813">Transport</keyword>
<evidence type="ECO:0000256" key="1">
    <source>
        <dbReference type="ARBA" id="ARBA00004141"/>
    </source>
</evidence>
<dbReference type="Proteomes" id="UP000054172">
    <property type="component" value="Unassembled WGS sequence"/>
</dbReference>